<protein>
    <submittedName>
        <fullName evidence="2">Uncharacterized protein</fullName>
    </submittedName>
</protein>
<dbReference type="AlphaFoldDB" id="A0A9D3PJP1"/>
<dbReference type="EMBL" id="JAFDVH010000018">
    <property type="protein sequence ID" value="KAG7460684.1"/>
    <property type="molecule type" value="Genomic_DNA"/>
</dbReference>
<organism evidence="2 3">
    <name type="scientific">Megalops atlanticus</name>
    <name type="common">Tarpon</name>
    <name type="synonym">Clupea gigantea</name>
    <dbReference type="NCBI Taxonomy" id="7932"/>
    <lineage>
        <taxon>Eukaryota</taxon>
        <taxon>Metazoa</taxon>
        <taxon>Chordata</taxon>
        <taxon>Craniata</taxon>
        <taxon>Vertebrata</taxon>
        <taxon>Euteleostomi</taxon>
        <taxon>Actinopterygii</taxon>
        <taxon>Neopterygii</taxon>
        <taxon>Teleostei</taxon>
        <taxon>Elopiformes</taxon>
        <taxon>Megalopidae</taxon>
        <taxon>Megalops</taxon>
    </lineage>
</organism>
<name>A0A9D3PJP1_MEGAT</name>
<keyword evidence="3" id="KW-1185">Reference proteome</keyword>
<accession>A0A9D3PJP1</accession>
<dbReference type="Proteomes" id="UP001046870">
    <property type="component" value="Chromosome 18"/>
</dbReference>
<comment type="caution">
    <text evidence="2">The sequence shown here is derived from an EMBL/GenBank/DDBJ whole genome shotgun (WGS) entry which is preliminary data.</text>
</comment>
<dbReference type="OrthoDB" id="10508584at2759"/>
<gene>
    <name evidence="2" type="ORF">MATL_G00201390</name>
</gene>
<proteinExistence type="predicted"/>
<reference evidence="2" key="1">
    <citation type="submission" date="2021-01" db="EMBL/GenBank/DDBJ databases">
        <authorList>
            <person name="Zahm M."/>
            <person name="Roques C."/>
            <person name="Cabau C."/>
            <person name="Klopp C."/>
            <person name="Donnadieu C."/>
            <person name="Jouanno E."/>
            <person name="Lampietro C."/>
            <person name="Louis A."/>
            <person name="Herpin A."/>
            <person name="Echchiki A."/>
            <person name="Berthelot C."/>
            <person name="Parey E."/>
            <person name="Roest-Crollius H."/>
            <person name="Braasch I."/>
            <person name="Postlethwait J."/>
            <person name="Bobe J."/>
            <person name="Montfort J."/>
            <person name="Bouchez O."/>
            <person name="Begum T."/>
            <person name="Mejri S."/>
            <person name="Adams A."/>
            <person name="Chen W.-J."/>
            <person name="Guiguen Y."/>
        </authorList>
    </citation>
    <scope>NUCLEOTIDE SEQUENCE</scope>
    <source>
        <strain evidence="2">YG-15Mar2019-1</strain>
        <tissue evidence="2">Brain</tissue>
    </source>
</reference>
<evidence type="ECO:0000313" key="2">
    <source>
        <dbReference type="EMBL" id="KAG7460684.1"/>
    </source>
</evidence>
<evidence type="ECO:0000256" key="1">
    <source>
        <dbReference type="SAM" id="MobiDB-lite"/>
    </source>
</evidence>
<sequence>MHRPHALDAFCSGPLFLLCTKQCGANKDPDTLKQEVSTVAVITARATDGMPLALSPARTDGDVYGQRTVTGTRR</sequence>
<evidence type="ECO:0000313" key="3">
    <source>
        <dbReference type="Proteomes" id="UP001046870"/>
    </source>
</evidence>
<feature type="region of interest" description="Disordered" evidence="1">
    <location>
        <begin position="52"/>
        <end position="74"/>
    </location>
</feature>